<proteinExistence type="predicted"/>
<accession>A0A1R2B3S2</accession>
<protein>
    <submittedName>
        <fullName evidence="1">Uncharacterized protein</fullName>
    </submittedName>
</protein>
<name>A0A1R2B3S2_9CILI</name>
<reference evidence="1 2" key="1">
    <citation type="submission" date="2016-11" db="EMBL/GenBank/DDBJ databases">
        <title>The macronuclear genome of Stentor coeruleus: a giant cell with tiny introns.</title>
        <authorList>
            <person name="Slabodnick M."/>
            <person name="Ruby J.G."/>
            <person name="Reiff S.B."/>
            <person name="Swart E.C."/>
            <person name="Gosai S."/>
            <person name="Prabakaran S."/>
            <person name="Witkowska E."/>
            <person name="Larue G.E."/>
            <person name="Fisher S."/>
            <person name="Freeman R.M."/>
            <person name="Gunawardena J."/>
            <person name="Chu W."/>
            <person name="Stover N.A."/>
            <person name="Gregory B.D."/>
            <person name="Nowacki M."/>
            <person name="Derisi J."/>
            <person name="Roy S.W."/>
            <person name="Marshall W.F."/>
            <person name="Sood P."/>
        </authorList>
    </citation>
    <scope>NUCLEOTIDE SEQUENCE [LARGE SCALE GENOMIC DNA]</scope>
    <source>
        <strain evidence="1">WM001</strain>
    </source>
</reference>
<gene>
    <name evidence="1" type="ORF">SteCoe_30390</name>
</gene>
<evidence type="ECO:0000313" key="1">
    <source>
        <dbReference type="EMBL" id="OMJ71399.1"/>
    </source>
</evidence>
<comment type="caution">
    <text evidence="1">The sequence shown here is derived from an EMBL/GenBank/DDBJ whole genome shotgun (WGS) entry which is preliminary data.</text>
</comment>
<sequence length="400" mass="46676">MNSLICYTCKTNVAITSLICNVGCLWHCTCFSCYENSKILSKSEIDCEECKSFYYPKSSLKKKLSNFFGRGNCIYCDDAENPSPCCNDHSSCMKCARSSLLKLHNKEIYKCYNCIKCAFFYCKCCFGFVKNSDKYITSTCQYHFFCKICIIKKRDEIATFCSYCQPDDFSECAVCNDIFFISQCMQSHDKHYFCEKCYNKCLISTNYIEKVNCESCKDKITIEYTYHNRPATLQNSININNVNDSSYYNPHNQQSFIQNSIRPSENNTQRTSITMIPDCNISYVCDHKRSIAQAQYAFERDFEELIKNMFNKDFAVLNSGKYSFSCQECQVKYCYGLQMFFRTAQNVCAKYNLDDQFIRFYGSIFEGTNIKFTSCRYCQYCTGYFENNLCCYWCGNSLVN</sequence>
<evidence type="ECO:0000313" key="2">
    <source>
        <dbReference type="Proteomes" id="UP000187209"/>
    </source>
</evidence>
<dbReference type="Proteomes" id="UP000187209">
    <property type="component" value="Unassembled WGS sequence"/>
</dbReference>
<keyword evidence="2" id="KW-1185">Reference proteome</keyword>
<dbReference type="AlphaFoldDB" id="A0A1R2B3S2"/>
<dbReference type="EMBL" id="MPUH01000993">
    <property type="protein sequence ID" value="OMJ71399.1"/>
    <property type="molecule type" value="Genomic_DNA"/>
</dbReference>
<organism evidence="1 2">
    <name type="scientific">Stentor coeruleus</name>
    <dbReference type="NCBI Taxonomy" id="5963"/>
    <lineage>
        <taxon>Eukaryota</taxon>
        <taxon>Sar</taxon>
        <taxon>Alveolata</taxon>
        <taxon>Ciliophora</taxon>
        <taxon>Postciliodesmatophora</taxon>
        <taxon>Heterotrichea</taxon>
        <taxon>Heterotrichida</taxon>
        <taxon>Stentoridae</taxon>
        <taxon>Stentor</taxon>
    </lineage>
</organism>